<evidence type="ECO:0008006" key="3">
    <source>
        <dbReference type="Google" id="ProtNLM"/>
    </source>
</evidence>
<protein>
    <recommendedName>
        <fullName evidence="3">Minor tail protein</fullName>
    </recommendedName>
</protein>
<evidence type="ECO:0000313" key="2">
    <source>
        <dbReference type="Proteomes" id="UP001599542"/>
    </source>
</evidence>
<organism evidence="1 2">
    <name type="scientific">Kitasatospora phosalacinea</name>
    <dbReference type="NCBI Taxonomy" id="2065"/>
    <lineage>
        <taxon>Bacteria</taxon>
        <taxon>Bacillati</taxon>
        <taxon>Actinomycetota</taxon>
        <taxon>Actinomycetes</taxon>
        <taxon>Kitasatosporales</taxon>
        <taxon>Streptomycetaceae</taxon>
        <taxon>Kitasatospora</taxon>
    </lineage>
</organism>
<proteinExistence type="predicted"/>
<dbReference type="Proteomes" id="UP001599542">
    <property type="component" value="Unassembled WGS sequence"/>
</dbReference>
<dbReference type="RefSeq" id="WP_380329294.1">
    <property type="nucleotide sequence ID" value="NZ_JBHYPW010000056.1"/>
</dbReference>
<reference evidence="1 2" key="1">
    <citation type="submission" date="2024-09" db="EMBL/GenBank/DDBJ databases">
        <title>The Natural Products Discovery Center: Release of the First 8490 Sequenced Strains for Exploring Actinobacteria Biosynthetic Diversity.</title>
        <authorList>
            <person name="Kalkreuter E."/>
            <person name="Kautsar S.A."/>
            <person name="Yang D."/>
            <person name="Bader C.D."/>
            <person name="Teijaro C.N."/>
            <person name="Fluegel L."/>
            <person name="Davis C.M."/>
            <person name="Simpson J.R."/>
            <person name="Lauterbach L."/>
            <person name="Steele A.D."/>
            <person name="Gui C."/>
            <person name="Meng S."/>
            <person name="Li G."/>
            <person name="Viehrig K."/>
            <person name="Ye F."/>
            <person name="Su P."/>
            <person name="Kiefer A.F."/>
            <person name="Nichols A."/>
            <person name="Cepeda A.J."/>
            <person name="Yan W."/>
            <person name="Fan B."/>
            <person name="Jiang Y."/>
            <person name="Adhikari A."/>
            <person name="Zheng C.-J."/>
            <person name="Schuster L."/>
            <person name="Cowan T.M."/>
            <person name="Smanski M.J."/>
            <person name="Chevrette M.G."/>
            <person name="De Carvalho L.P.S."/>
            <person name="Shen B."/>
        </authorList>
    </citation>
    <scope>NUCLEOTIDE SEQUENCE [LARGE SCALE GENOMIC DNA]</scope>
    <source>
        <strain evidence="1 2">NPDC058753</strain>
    </source>
</reference>
<accession>A0ABW6GRI6</accession>
<dbReference type="EMBL" id="JBHYPX010000058">
    <property type="protein sequence ID" value="MFE1355351.1"/>
    <property type="molecule type" value="Genomic_DNA"/>
</dbReference>
<comment type="caution">
    <text evidence="1">The sequence shown here is derived from an EMBL/GenBank/DDBJ whole genome shotgun (WGS) entry which is preliminary data.</text>
</comment>
<name>A0ABW6GRI6_9ACTN</name>
<gene>
    <name evidence="1" type="ORF">ACFW6T_25495</name>
</gene>
<sequence length="345" mass="35017">MAGYALPIGGSLTFTARQDRQARAALLQPGASGLQVAPGVRPGPGLDVSVAGSTITVTAGTAVVQSAASATAGAYWAWLDASTTLTLTAADGSNPRSDLVYLRVRDTDEDGSGSRDCAPIYLAGTPAASPSTPTIPVGTSGVILGVISVPKSGSGSPTVSTTTRQLAVAAGGILPTSSTAALAAAGSYVGQARYNVVRGMPEYWSGSAWSAQGDWTAWTPTWSGVTTMGAATATGRWTRIGTTIHMTASLTWGTGMVFGSGALKCSYPAAPTSTGTNLGWNGWGRYFAAGDFFRGLVAEMATGAATISVYAPTSDGSWREVGTQYTNFVAAGSFLRIHLSYEAAS</sequence>
<keyword evidence="2" id="KW-1185">Reference proteome</keyword>
<evidence type="ECO:0000313" key="1">
    <source>
        <dbReference type="EMBL" id="MFE1355351.1"/>
    </source>
</evidence>